<keyword evidence="3" id="KW-1185">Reference proteome</keyword>
<protein>
    <recommendedName>
        <fullName evidence="4">DUF11 domain-containing protein</fullName>
    </recommendedName>
</protein>
<dbReference type="Proteomes" id="UP000646776">
    <property type="component" value="Unassembled WGS sequence"/>
</dbReference>
<sequence>MTDVFPAGLTLADLDLVSDTTGGVFGVSTTPDRVEIVSAPIDPGESYTVDLTFAVAPDAPCTVTNTAIVTDGSSSGLASDPTGIPGPTCGGGDGGGDSILPVSLNGVIPMFNNISTNSNIDSPGATNVSNQTFDLNTP</sequence>
<evidence type="ECO:0000256" key="1">
    <source>
        <dbReference type="SAM" id="MobiDB-lite"/>
    </source>
</evidence>
<proteinExistence type="predicted"/>
<dbReference type="RefSeq" id="WP_189718589.1">
    <property type="nucleotide sequence ID" value="NZ_BMSA01000081.1"/>
</dbReference>
<name>A0A918HTR1_9ACTN</name>
<dbReference type="AlphaFoldDB" id="A0A918HTR1"/>
<feature type="region of interest" description="Disordered" evidence="1">
    <location>
        <begin position="72"/>
        <end position="96"/>
    </location>
</feature>
<organism evidence="2 3">
    <name type="scientific">Streptomyces phaeofaciens</name>
    <dbReference type="NCBI Taxonomy" id="68254"/>
    <lineage>
        <taxon>Bacteria</taxon>
        <taxon>Bacillati</taxon>
        <taxon>Actinomycetota</taxon>
        <taxon>Actinomycetes</taxon>
        <taxon>Kitasatosporales</taxon>
        <taxon>Streptomycetaceae</taxon>
        <taxon>Streptomyces</taxon>
    </lineage>
</organism>
<gene>
    <name evidence="2" type="ORF">GCM10010226_92540</name>
</gene>
<reference evidence="2" key="1">
    <citation type="journal article" date="2014" name="Int. J. Syst. Evol. Microbiol.">
        <title>Complete genome sequence of Corynebacterium casei LMG S-19264T (=DSM 44701T), isolated from a smear-ripened cheese.</title>
        <authorList>
            <consortium name="US DOE Joint Genome Institute (JGI-PGF)"/>
            <person name="Walter F."/>
            <person name="Albersmeier A."/>
            <person name="Kalinowski J."/>
            <person name="Ruckert C."/>
        </authorList>
    </citation>
    <scope>NUCLEOTIDE SEQUENCE</scope>
    <source>
        <strain evidence="2">JCM 4125</strain>
    </source>
</reference>
<accession>A0A918HTR1</accession>
<dbReference type="EMBL" id="BMSA01000081">
    <property type="protein sequence ID" value="GGU01585.1"/>
    <property type="molecule type" value="Genomic_DNA"/>
</dbReference>
<evidence type="ECO:0008006" key="4">
    <source>
        <dbReference type="Google" id="ProtNLM"/>
    </source>
</evidence>
<reference evidence="2" key="2">
    <citation type="submission" date="2020-09" db="EMBL/GenBank/DDBJ databases">
        <authorList>
            <person name="Sun Q."/>
            <person name="Ohkuma M."/>
        </authorList>
    </citation>
    <scope>NUCLEOTIDE SEQUENCE</scope>
    <source>
        <strain evidence="2">JCM 4125</strain>
    </source>
</reference>
<evidence type="ECO:0000313" key="3">
    <source>
        <dbReference type="Proteomes" id="UP000646776"/>
    </source>
</evidence>
<evidence type="ECO:0000313" key="2">
    <source>
        <dbReference type="EMBL" id="GGU01585.1"/>
    </source>
</evidence>
<comment type="caution">
    <text evidence="2">The sequence shown here is derived from an EMBL/GenBank/DDBJ whole genome shotgun (WGS) entry which is preliminary data.</text>
</comment>